<keyword evidence="2 5" id="KW-0671">Queuosine biosynthesis</keyword>
<protein>
    <recommendedName>
        <fullName evidence="5">NADPH-dependent 7-cyano-7-deazaguanine reductase</fullName>
        <ecNumber evidence="5">1.7.1.13</ecNumber>
    </recommendedName>
    <alternativeName>
        <fullName evidence="5">7-cyano-7-carbaguanine reductase</fullName>
    </alternativeName>
    <alternativeName>
        <fullName evidence="5">NADPH-dependent nitrile oxidoreductase</fullName>
    </alternativeName>
    <alternativeName>
        <fullName evidence="5">PreQ(0) reductase</fullName>
    </alternativeName>
</protein>
<feature type="active site" description="Thioimide intermediate" evidence="5">
    <location>
        <position position="50"/>
    </location>
</feature>
<dbReference type="InterPro" id="IPR050084">
    <property type="entry name" value="NADPH_dep_7-cyano-7-deazaG_red"/>
</dbReference>
<accession>A0A0S7Y598</accession>
<comment type="caution">
    <text evidence="6">The sequence shown here is derived from an EMBL/GenBank/DDBJ whole genome shotgun (WGS) entry which is preliminary data.</text>
</comment>
<sequence>MSKKGKARPRMTEKEAQAGLKEKLPAIETFTNQFLDYEIKIEIPEFTSVCPKTGLPDFGTITIRYVPKKNCLELKSLKNYILAYRNLGIFYENAVNRILEDVVKACHPVQASVTGEFNPRGGMKSVIEARYPRQKTRPK</sequence>
<dbReference type="EC" id="1.7.1.13" evidence="5"/>
<keyword evidence="3 5" id="KW-0521">NADP</keyword>
<reference evidence="6 7" key="1">
    <citation type="journal article" date="2015" name="Microbiome">
        <title>Genomic resolution of linkages in carbon, nitrogen, and sulfur cycling among widespread estuary sediment bacteria.</title>
        <authorList>
            <person name="Baker B.J."/>
            <person name="Lazar C.S."/>
            <person name="Teske A.P."/>
            <person name="Dick G.J."/>
        </authorList>
    </citation>
    <scope>NUCLEOTIDE SEQUENCE [LARGE SCALE GENOMIC DNA]</scope>
    <source>
        <strain evidence="6">DG_54_3</strain>
    </source>
</reference>
<organism evidence="6 7">
    <name type="scientific">candidate division WOR-1 bacterium DG_54_3</name>
    <dbReference type="NCBI Taxonomy" id="1703775"/>
    <lineage>
        <taxon>Bacteria</taxon>
        <taxon>Bacillati</taxon>
        <taxon>Saganbacteria</taxon>
    </lineage>
</organism>
<dbReference type="GO" id="GO:0008616">
    <property type="term" value="P:tRNA queuosine(34) biosynthetic process"/>
    <property type="evidence" value="ECO:0007669"/>
    <property type="project" value="UniProtKB-UniRule"/>
</dbReference>
<keyword evidence="1 5" id="KW-0963">Cytoplasm</keyword>
<comment type="subcellular location">
    <subcellularLocation>
        <location evidence="5">Cytoplasm</location>
    </subcellularLocation>
</comment>
<dbReference type="AlphaFoldDB" id="A0A0S7Y598"/>
<evidence type="ECO:0000313" key="7">
    <source>
        <dbReference type="Proteomes" id="UP000051861"/>
    </source>
</evidence>
<dbReference type="EMBL" id="LIZX01000011">
    <property type="protein sequence ID" value="KPJ69927.1"/>
    <property type="molecule type" value="Genomic_DNA"/>
</dbReference>
<dbReference type="UniPathway" id="UPA00392"/>
<dbReference type="InterPro" id="IPR029500">
    <property type="entry name" value="QueF"/>
</dbReference>
<dbReference type="PIRSF" id="PIRSF027377">
    <property type="entry name" value="Nitrile_oxidored_QueF"/>
    <property type="match status" value="1"/>
</dbReference>
<comment type="catalytic activity">
    <reaction evidence="5">
        <text>7-aminomethyl-7-carbaguanine + 2 NADP(+) = 7-cyano-7-carbaguanine + 2 NADPH + 3 H(+)</text>
        <dbReference type="Rhea" id="RHEA:13409"/>
        <dbReference type="ChEBI" id="CHEBI:15378"/>
        <dbReference type="ChEBI" id="CHEBI:45075"/>
        <dbReference type="ChEBI" id="CHEBI:57783"/>
        <dbReference type="ChEBI" id="CHEBI:58349"/>
        <dbReference type="ChEBI" id="CHEBI:58703"/>
        <dbReference type="EC" id="1.7.1.13"/>
    </reaction>
</comment>
<evidence type="ECO:0000256" key="1">
    <source>
        <dbReference type="ARBA" id="ARBA00022490"/>
    </source>
</evidence>
<dbReference type="Gene3D" id="3.30.1130.10">
    <property type="match status" value="1"/>
</dbReference>
<dbReference type="GO" id="GO:0005737">
    <property type="term" value="C:cytoplasm"/>
    <property type="evidence" value="ECO:0007669"/>
    <property type="project" value="UniProtKB-SubCell"/>
</dbReference>
<comment type="function">
    <text evidence="5">Catalyzes the NADPH-dependent reduction of 7-cyano-7-deazaguanine (preQ0) to 7-aminomethyl-7-deazaguanine (preQ1).</text>
</comment>
<feature type="binding site" evidence="5">
    <location>
        <begin position="91"/>
        <end position="92"/>
    </location>
    <ligand>
        <name>substrate</name>
    </ligand>
</feature>
<dbReference type="NCBIfam" id="TIGR03139">
    <property type="entry name" value="QueF-II"/>
    <property type="match status" value="1"/>
</dbReference>
<dbReference type="PANTHER" id="PTHR34354:SF1">
    <property type="entry name" value="NADPH-DEPENDENT 7-CYANO-7-DEAZAGUANINE REDUCTASE"/>
    <property type="match status" value="1"/>
</dbReference>
<evidence type="ECO:0000256" key="5">
    <source>
        <dbReference type="HAMAP-Rule" id="MF_00818"/>
    </source>
</evidence>
<dbReference type="SUPFAM" id="SSF55620">
    <property type="entry name" value="Tetrahydrobiopterin biosynthesis enzymes-like"/>
    <property type="match status" value="1"/>
</dbReference>
<dbReference type="InterPro" id="IPR043133">
    <property type="entry name" value="GTP-CH-I_C/QueF"/>
</dbReference>
<evidence type="ECO:0000313" key="6">
    <source>
        <dbReference type="EMBL" id="KPJ69927.1"/>
    </source>
</evidence>
<dbReference type="PANTHER" id="PTHR34354">
    <property type="entry name" value="NADPH-DEPENDENT 7-CYANO-7-DEAZAGUANINE REDUCTASE"/>
    <property type="match status" value="1"/>
</dbReference>
<evidence type="ECO:0000256" key="3">
    <source>
        <dbReference type="ARBA" id="ARBA00022857"/>
    </source>
</evidence>
<evidence type="ECO:0000256" key="4">
    <source>
        <dbReference type="ARBA" id="ARBA00023002"/>
    </source>
</evidence>
<dbReference type="Pfam" id="PF14489">
    <property type="entry name" value="QueF"/>
    <property type="match status" value="1"/>
</dbReference>
<name>A0A0S7Y598_UNCSA</name>
<comment type="similarity">
    <text evidence="5">Belongs to the GTP cyclohydrolase I family. QueF type 1 subfamily.</text>
</comment>
<dbReference type="Proteomes" id="UP000051861">
    <property type="component" value="Unassembled WGS sequence"/>
</dbReference>
<evidence type="ECO:0000256" key="2">
    <source>
        <dbReference type="ARBA" id="ARBA00022785"/>
    </source>
</evidence>
<dbReference type="GO" id="GO:0033739">
    <property type="term" value="F:preQ1 synthase activity"/>
    <property type="evidence" value="ECO:0007669"/>
    <property type="project" value="UniProtKB-UniRule"/>
</dbReference>
<gene>
    <name evidence="5" type="primary">queF</name>
    <name evidence="6" type="ORF">AMJ44_01735</name>
</gene>
<feature type="active site" description="Proton donor" evidence="5">
    <location>
        <position position="57"/>
    </location>
</feature>
<dbReference type="HAMAP" id="MF_00818">
    <property type="entry name" value="QueF_type1"/>
    <property type="match status" value="1"/>
</dbReference>
<proteinExistence type="inferred from homology"/>
<comment type="pathway">
    <text evidence="5">tRNA modification; tRNA-queuosine biosynthesis.</text>
</comment>
<keyword evidence="4 5" id="KW-0560">Oxidoreductase</keyword>
<feature type="binding site" evidence="5">
    <location>
        <begin position="72"/>
        <end position="74"/>
    </location>
    <ligand>
        <name>substrate</name>
    </ligand>
</feature>
<dbReference type="InterPro" id="IPR016856">
    <property type="entry name" value="QueF_type1"/>
</dbReference>